<dbReference type="RefSeq" id="WP_064243030.1">
    <property type="nucleotide sequence ID" value="NZ_LPUX01000061.1"/>
</dbReference>
<evidence type="ECO:0000313" key="12">
    <source>
        <dbReference type="Proteomes" id="UP000094025"/>
    </source>
</evidence>
<comment type="caution">
    <text evidence="11">The sequence shown here is derived from an EMBL/GenBank/DDBJ whole genome shotgun (WGS) entry which is preliminary data.</text>
</comment>
<evidence type="ECO:0000256" key="6">
    <source>
        <dbReference type="ARBA" id="ARBA00022989"/>
    </source>
</evidence>
<evidence type="ECO:0000256" key="1">
    <source>
        <dbReference type="ARBA" id="ARBA00004429"/>
    </source>
</evidence>
<sequence length="187" mass="20880">MSKPAPPFSPAALRAIKIIDGFTEKFVLLVAVLTMPLVLSNTVEVVSRYLFSSPTIWAADATVMSYGAMFMLGSSYALLKGAHVRTDIFWESFSDRKKGAIDAVCYVALFLPVMAIIFYMSLDDFLYSYEINEKSTLSLWMPVIWPLRGVIPLTAVLLFFQGISELLKSLFAVTTGRAFETHEKIEI</sequence>
<dbReference type="GO" id="GO:0022857">
    <property type="term" value="F:transmembrane transporter activity"/>
    <property type="evidence" value="ECO:0007669"/>
    <property type="project" value="UniProtKB-UniRule"/>
</dbReference>
<dbReference type="InterPro" id="IPR007387">
    <property type="entry name" value="TRAP_DctQ"/>
</dbReference>
<dbReference type="Pfam" id="PF04290">
    <property type="entry name" value="DctQ"/>
    <property type="match status" value="1"/>
</dbReference>
<dbReference type="Proteomes" id="UP000094025">
    <property type="component" value="Unassembled WGS sequence"/>
</dbReference>
<keyword evidence="4 9" id="KW-0997">Cell inner membrane</keyword>
<evidence type="ECO:0000259" key="10">
    <source>
        <dbReference type="Pfam" id="PF04290"/>
    </source>
</evidence>
<evidence type="ECO:0000256" key="7">
    <source>
        <dbReference type="ARBA" id="ARBA00023136"/>
    </source>
</evidence>
<comment type="caution">
    <text evidence="9">Lacks conserved residue(s) required for the propagation of feature annotation.</text>
</comment>
<dbReference type="InterPro" id="IPR055348">
    <property type="entry name" value="DctQ"/>
</dbReference>
<dbReference type="STRING" id="1472378.AU381_23320"/>
<accession>A0A178XUP3</accession>
<evidence type="ECO:0000256" key="3">
    <source>
        <dbReference type="ARBA" id="ARBA00022475"/>
    </source>
</evidence>
<keyword evidence="2 9" id="KW-0813">Transport</keyword>
<comment type="subunit">
    <text evidence="9">The complex comprises the extracytoplasmic solute receptor protein and the two transmembrane proteins.</text>
</comment>
<comment type="similarity">
    <text evidence="8 9">Belongs to the TRAP transporter small permease family.</text>
</comment>
<evidence type="ECO:0000256" key="5">
    <source>
        <dbReference type="ARBA" id="ARBA00022692"/>
    </source>
</evidence>
<dbReference type="OrthoDB" id="7159137at2"/>
<dbReference type="AlphaFoldDB" id="A0A178XUP3"/>
<keyword evidence="12" id="KW-1185">Reference proteome</keyword>
<name>A0A178XUP3_9HYPH</name>
<protein>
    <recommendedName>
        <fullName evidence="9">TRAP transporter small permease protein</fullName>
    </recommendedName>
</protein>
<dbReference type="PANTHER" id="PTHR35011:SF4">
    <property type="entry name" value="SLL1102 PROTEIN"/>
    <property type="match status" value="1"/>
</dbReference>
<organism evidence="11 12">
    <name type="scientific">Sinorhizobium glycinis</name>
    <dbReference type="NCBI Taxonomy" id="1472378"/>
    <lineage>
        <taxon>Bacteria</taxon>
        <taxon>Pseudomonadati</taxon>
        <taxon>Pseudomonadota</taxon>
        <taxon>Alphaproteobacteria</taxon>
        <taxon>Hyphomicrobiales</taxon>
        <taxon>Rhizobiaceae</taxon>
        <taxon>Sinorhizobium/Ensifer group</taxon>
        <taxon>Sinorhizobium</taxon>
    </lineage>
</organism>
<keyword evidence="5 9" id="KW-0812">Transmembrane</keyword>
<keyword evidence="3" id="KW-1003">Cell membrane</keyword>
<evidence type="ECO:0000313" key="11">
    <source>
        <dbReference type="EMBL" id="OAP38492.1"/>
    </source>
</evidence>
<keyword evidence="6 9" id="KW-1133">Transmembrane helix</keyword>
<comment type="subcellular location">
    <subcellularLocation>
        <location evidence="1 9">Cell inner membrane</location>
        <topology evidence="1 9">Multi-pass membrane protein</topology>
    </subcellularLocation>
</comment>
<comment type="function">
    <text evidence="9">Part of the tripartite ATP-independent periplasmic (TRAP) transport system.</text>
</comment>
<evidence type="ECO:0000256" key="8">
    <source>
        <dbReference type="ARBA" id="ARBA00038436"/>
    </source>
</evidence>
<reference evidence="11 12" key="1">
    <citation type="journal article" date="2016" name="Int. J. Syst. Evol. Microbiol.">
        <title>Ensifer glycinis sp. nov., an novel rhizobial species associated with Glycine spp.</title>
        <authorList>
            <person name="Yan H."/>
            <person name="Yan J."/>
            <person name="Sui X.H."/>
            <person name="Wang E.T."/>
            <person name="Chen W.X."/>
            <person name="Zhang X.X."/>
            <person name="Chen W.F."/>
        </authorList>
    </citation>
    <scope>NUCLEOTIDE SEQUENCE [LARGE SCALE GENOMIC DNA]</scope>
    <source>
        <strain evidence="11 12">CCBAU 23380</strain>
    </source>
</reference>
<gene>
    <name evidence="11" type="ORF">AU381_23320</name>
</gene>
<dbReference type="PANTHER" id="PTHR35011">
    <property type="entry name" value="2,3-DIKETO-L-GULONATE TRAP TRANSPORTER SMALL PERMEASE PROTEIN YIAM"/>
    <property type="match status" value="1"/>
</dbReference>
<dbReference type="EMBL" id="LPUX01000061">
    <property type="protein sequence ID" value="OAP38492.1"/>
    <property type="molecule type" value="Genomic_DNA"/>
</dbReference>
<evidence type="ECO:0000256" key="9">
    <source>
        <dbReference type="RuleBase" id="RU369079"/>
    </source>
</evidence>
<feature type="transmembrane region" description="Helical" evidence="9">
    <location>
        <begin position="139"/>
        <end position="160"/>
    </location>
</feature>
<feature type="transmembrane region" description="Helical" evidence="9">
    <location>
        <begin position="100"/>
        <end position="119"/>
    </location>
</feature>
<feature type="transmembrane region" description="Helical" evidence="9">
    <location>
        <begin position="56"/>
        <end position="79"/>
    </location>
</feature>
<feature type="domain" description="Tripartite ATP-independent periplasmic transporters DctQ component" evidence="10">
    <location>
        <begin position="38"/>
        <end position="170"/>
    </location>
</feature>
<proteinExistence type="inferred from homology"/>
<dbReference type="GO" id="GO:0005886">
    <property type="term" value="C:plasma membrane"/>
    <property type="evidence" value="ECO:0007669"/>
    <property type="project" value="UniProtKB-SubCell"/>
</dbReference>
<keyword evidence="7 9" id="KW-0472">Membrane</keyword>
<evidence type="ECO:0000256" key="2">
    <source>
        <dbReference type="ARBA" id="ARBA00022448"/>
    </source>
</evidence>
<evidence type="ECO:0000256" key="4">
    <source>
        <dbReference type="ARBA" id="ARBA00022519"/>
    </source>
</evidence>